<comment type="caution">
    <text evidence="3">The sequence shown here is derived from an EMBL/GenBank/DDBJ whole genome shotgun (WGS) entry which is preliminary data.</text>
</comment>
<evidence type="ECO:0000256" key="2">
    <source>
        <dbReference type="SAM" id="SignalP"/>
    </source>
</evidence>
<accession>A0ABS9VK23</accession>
<gene>
    <name evidence="3" type="ORF">LZ016_04335</name>
</gene>
<evidence type="ECO:0000256" key="1">
    <source>
        <dbReference type="SAM" id="MobiDB-lite"/>
    </source>
</evidence>
<sequence length="77" mass="8317">MRIRWMLGMLVAAALAGPAAQAQDTNESGVRTETQERLRSGPPDISWFDLLGALGLLGLLGLKKEHGEDSYHPSSVE</sequence>
<organism evidence="3 4">
    <name type="scientific">Sphingomonas telluris</name>
    <dbReference type="NCBI Taxonomy" id="2907998"/>
    <lineage>
        <taxon>Bacteria</taxon>
        <taxon>Pseudomonadati</taxon>
        <taxon>Pseudomonadota</taxon>
        <taxon>Alphaproteobacteria</taxon>
        <taxon>Sphingomonadales</taxon>
        <taxon>Sphingomonadaceae</taxon>
        <taxon>Sphingomonas</taxon>
    </lineage>
</organism>
<feature type="chain" id="PRO_5045329102" evidence="2">
    <location>
        <begin position="23"/>
        <end position="77"/>
    </location>
</feature>
<proteinExistence type="predicted"/>
<feature type="region of interest" description="Disordered" evidence="1">
    <location>
        <begin position="17"/>
        <end position="39"/>
    </location>
</feature>
<dbReference type="Proteomes" id="UP001203058">
    <property type="component" value="Unassembled WGS sequence"/>
</dbReference>
<feature type="signal peptide" evidence="2">
    <location>
        <begin position="1"/>
        <end position="22"/>
    </location>
</feature>
<dbReference type="RefSeq" id="WP_241446078.1">
    <property type="nucleotide sequence ID" value="NZ_JAKZHW010000001.1"/>
</dbReference>
<reference evidence="3 4" key="1">
    <citation type="submission" date="2022-03" db="EMBL/GenBank/DDBJ databases">
        <authorList>
            <person name="Jo J.-H."/>
            <person name="Im W.-T."/>
        </authorList>
    </citation>
    <scope>NUCLEOTIDE SEQUENCE [LARGE SCALE GENOMIC DNA]</scope>
    <source>
        <strain evidence="3 4">SM33</strain>
    </source>
</reference>
<feature type="compositionally biased region" description="Polar residues" evidence="1">
    <location>
        <begin position="23"/>
        <end position="32"/>
    </location>
</feature>
<keyword evidence="2" id="KW-0732">Signal</keyword>
<keyword evidence="4" id="KW-1185">Reference proteome</keyword>
<evidence type="ECO:0000313" key="3">
    <source>
        <dbReference type="EMBL" id="MCH8615330.1"/>
    </source>
</evidence>
<evidence type="ECO:0000313" key="4">
    <source>
        <dbReference type="Proteomes" id="UP001203058"/>
    </source>
</evidence>
<dbReference type="EMBL" id="JAKZHW010000001">
    <property type="protein sequence ID" value="MCH8615330.1"/>
    <property type="molecule type" value="Genomic_DNA"/>
</dbReference>
<name>A0ABS9VK23_9SPHN</name>
<protein>
    <submittedName>
        <fullName evidence="3">Uncharacterized protein</fullName>
    </submittedName>
</protein>